<feature type="domain" description="Nudix hydrolase" evidence="4">
    <location>
        <begin position="1"/>
        <end position="113"/>
    </location>
</feature>
<dbReference type="InterPro" id="IPR000086">
    <property type="entry name" value="NUDIX_hydrolase_dom"/>
</dbReference>
<dbReference type="Proteomes" id="UP000539313">
    <property type="component" value="Unassembled WGS sequence"/>
</dbReference>
<dbReference type="Pfam" id="PF00293">
    <property type="entry name" value="NUDIX"/>
    <property type="match status" value="1"/>
</dbReference>
<comment type="caution">
    <text evidence="5">The sequence shown here is derived from an EMBL/GenBank/DDBJ whole genome shotgun (WGS) entry which is preliminary data.</text>
</comment>
<keyword evidence="6" id="KW-1185">Reference proteome</keyword>
<proteinExistence type="predicted"/>
<dbReference type="Gene3D" id="3.90.79.10">
    <property type="entry name" value="Nucleoside Triphosphate Pyrophosphohydrolase"/>
    <property type="match status" value="1"/>
</dbReference>
<dbReference type="GO" id="GO:0016787">
    <property type="term" value="F:hydrolase activity"/>
    <property type="evidence" value="ECO:0007669"/>
    <property type="project" value="UniProtKB-KW"/>
</dbReference>
<dbReference type="EMBL" id="JACJII010000001">
    <property type="protein sequence ID" value="MBA9004231.1"/>
    <property type="molecule type" value="Genomic_DNA"/>
</dbReference>
<dbReference type="SUPFAM" id="SSF55811">
    <property type="entry name" value="Nudix"/>
    <property type="match status" value="1"/>
</dbReference>
<keyword evidence="2" id="KW-0378">Hydrolase</keyword>
<dbReference type="CDD" id="cd04683">
    <property type="entry name" value="NUDIX_Hydrolase"/>
    <property type="match status" value="1"/>
</dbReference>
<evidence type="ECO:0000259" key="4">
    <source>
        <dbReference type="PROSITE" id="PS51462"/>
    </source>
</evidence>
<dbReference type="PROSITE" id="PS00893">
    <property type="entry name" value="NUDIX_BOX"/>
    <property type="match status" value="1"/>
</dbReference>
<protein>
    <submittedName>
        <fullName evidence="5">8-oxo-dGTP pyrophosphatase MutT (NUDIX family)</fullName>
    </submittedName>
</protein>
<evidence type="ECO:0000313" key="6">
    <source>
        <dbReference type="Proteomes" id="UP000539313"/>
    </source>
</evidence>
<dbReference type="InterPro" id="IPR015797">
    <property type="entry name" value="NUDIX_hydrolase-like_dom_sf"/>
</dbReference>
<sequence>MERANTGYADGQAGLPSGHLEDDETVLDAAIREAEEEVGVSIEPGDLTCVHVCHLRRAGEEARIGFFFATSRWRGEPANCEPHKCARTWWADPAALPCQTLDYIAHAIPRIRQGQGFSVYGDWD</sequence>
<dbReference type="PROSITE" id="PS51462">
    <property type="entry name" value="NUDIX"/>
    <property type="match status" value="1"/>
</dbReference>
<dbReference type="PANTHER" id="PTHR43046:SF16">
    <property type="entry name" value="ADP-RIBOSE PYROPHOSPHATASE YJHB-RELATED"/>
    <property type="match status" value="1"/>
</dbReference>
<name>A0A7W3R8Y7_9ACTN</name>
<evidence type="ECO:0000256" key="1">
    <source>
        <dbReference type="ARBA" id="ARBA00001946"/>
    </source>
</evidence>
<evidence type="ECO:0000256" key="3">
    <source>
        <dbReference type="SAM" id="MobiDB-lite"/>
    </source>
</evidence>
<evidence type="ECO:0000256" key="2">
    <source>
        <dbReference type="ARBA" id="ARBA00022801"/>
    </source>
</evidence>
<evidence type="ECO:0000313" key="5">
    <source>
        <dbReference type="EMBL" id="MBA9004231.1"/>
    </source>
</evidence>
<comment type="cofactor">
    <cofactor evidence="1">
        <name>Mg(2+)</name>
        <dbReference type="ChEBI" id="CHEBI:18420"/>
    </cofactor>
</comment>
<dbReference type="AlphaFoldDB" id="A0A7W3R8Y7"/>
<organism evidence="5 6">
    <name type="scientific">Thermomonospora cellulosilytica</name>
    <dbReference type="NCBI Taxonomy" id="1411118"/>
    <lineage>
        <taxon>Bacteria</taxon>
        <taxon>Bacillati</taxon>
        <taxon>Actinomycetota</taxon>
        <taxon>Actinomycetes</taxon>
        <taxon>Streptosporangiales</taxon>
        <taxon>Thermomonosporaceae</taxon>
        <taxon>Thermomonospora</taxon>
    </lineage>
</organism>
<reference evidence="5 6" key="1">
    <citation type="submission" date="2020-08" db="EMBL/GenBank/DDBJ databases">
        <title>Sequencing the genomes of 1000 actinobacteria strains.</title>
        <authorList>
            <person name="Klenk H.-P."/>
        </authorList>
    </citation>
    <scope>NUCLEOTIDE SEQUENCE [LARGE SCALE GENOMIC DNA]</scope>
    <source>
        <strain evidence="5 6">DSM 45823</strain>
    </source>
</reference>
<gene>
    <name evidence="5" type="ORF">HNR21_003113</name>
</gene>
<dbReference type="PANTHER" id="PTHR43046">
    <property type="entry name" value="GDP-MANNOSE MANNOSYL HYDROLASE"/>
    <property type="match status" value="1"/>
</dbReference>
<dbReference type="InterPro" id="IPR020084">
    <property type="entry name" value="NUDIX_hydrolase_CS"/>
</dbReference>
<accession>A0A7W3R8Y7</accession>
<feature type="region of interest" description="Disordered" evidence="3">
    <location>
        <begin position="1"/>
        <end position="20"/>
    </location>
</feature>